<evidence type="ECO:0000313" key="2">
    <source>
        <dbReference type="EMBL" id="CAB4300604.1"/>
    </source>
</evidence>
<dbReference type="PANTHER" id="PTHR37713:SF1">
    <property type="entry name" value="OS05G0176600 PROTEIN"/>
    <property type="match status" value="1"/>
</dbReference>
<evidence type="ECO:0000313" key="3">
    <source>
        <dbReference type="Proteomes" id="UP000507222"/>
    </source>
</evidence>
<dbReference type="Proteomes" id="UP000507245">
    <property type="component" value="Unassembled WGS sequence"/>
</dbReference>
<dbReference type="OrthoDB" id="15596at2759"/>
<keyword evidence="4" id="KW-1185">Reference proteome</keyword>
<sequence length="57" mass="6330">MASWPSSSNPSNQKAAIRKRSTGSQFKFLVAPIYAHVLPLIRLSLGKNSVVRLPFVY</sequence>
<dbReference type="EMBL" id="CAEKKB010000002">
    <property type="protein sequence ID" value="CAB4300604.1"/>
    <property type="molecule type" value="Genomic_DNA"/>
</dbReference>
<dbReference type="Proteomes" id="UP000507222">
    <property type="component" value="Unassembled WGS sequence"/>
</dbReference>
<dbReference type="PANTHER" id="PTHR37713">
    <property type="entry name" value="OS05G0176600 PROTEIN"/>
    <property type="match status" value="1"/>
</dbReference>
<organism evidence="2 4">
    <name type="scientific">Prunus armeniaca</name>
    <name type="common">Apricot</name>
    <name type="synonym">Armeniaca vulgaris</name>
    <dbReference type="NCBI Taxonomy" id="36596"/>
    <lineage>
        <taxon>Eukaryota</taxon>
        <taxon>Viridiplantae</taxon>
        <taxon>Streptophyta</taxon>
        <taxon>Embryophyta</taxon>
        <taxon>Tracheophyta</taxon>
        <taxon>Spermatophyta</taxon>
        <taxon>Magnoliopsida</taxon>
        <taxon>eudicotyledons</taxon>
        <taxon>Gunneridae</taxon>
        <taxon>Pentapetalae</taxon>
        <taxon>rosids</taxon>
        <taxon>fabids</taxon>
        <taxon>Rosales</taxon>
        <taxon>Rosaceae</taxon>
        <taxon>Amygdaloideae</taxon>
        <taxon>Amygdaleae</taxon>
        <taxon>Prunus</taxon>
    </lineage>
</organism>
<dbReference type="GO" id="GO:0009507">
    <property type="term" value="C:chloroplast"/>
    <property type="evidence" value="ECO:0007669"/>
    <property type="project" value="TreeGrafter"/>
</dbReference>
<name>A0A6J5WMV0_PRUAR</name>
<reference evidence="2 3" key="2">
    <citation type="submission" date="2020-05" db="EMBL/GenBank/DDBJ databases">
        <authorList>
            <person name="Campoy J."/>
            <person name="Schneeberger K."/>
            <person name="Spophaly S."/>
        </authorList>
    </citation>
    <scope>NUCLEOTIDE SEQUENCE [LARGE SCALE GENOMIC DNA]</scope>
    <source>
        <strain evidence="2">PruArmRojPasFocal</strain>
    </source>
</reference>
<protein>
    <submittedName>
        <fullName evidence="2">Uncharacterized protein</fullName>
    </submittedName>
</protein>
<evidence type="ECO:0000313" key="4">
    <source>
        <dbReference type="Proteomes" id="UP000507245"/>
    </source>
</evidence>
<dbReference type="AlphaFoldDB" id="A0A6J5WMV0"/>
<evidence type="ECO:0000313" key="1">
    <source>
        <dbReference type="EMBL" id="CAB4270149.1"/>
    </source>
</evidence>
<dbReference type="EMBL" id="CAEKDK010000002">
    <property type="protein sequence ID" value="CAB4270149.1"/>
    <property type="molecule type" value="Genomic_DNA"/>
</dbReference>
<reference evidence="4" key="1">
    <citation type="journal article" date="2020" name="Genome Biol.">
        <title>Gamete binning: chromosome-level and haplotype-resolved genome assembly enabled by high-throughput single-cell sequencing of gamete genomes.</title>
        <authorList>
            <person name="Campoy J.A."/>
            <person name="Sun H."/>
            <person name="Goel M."/>
            <person name="Jiao W.-B."/>
            <person name="Folz-Donahue K."/>
            <person name="Wang N."/>
            <person name="Rubio M."/>
            <person name="Liu C."/>
            <person name="Kukat C."/>
            <person name="Ruiz D."/>
            <person name="Huettel B."/>
            <person name="Schneeberger K."/>
        </authorList>
    </citation>
    <scope>NUCLEOTIDE SEQUENCE [LARGE SCALE GENOMIC DNA]</scope>
    <source>
        <strain evidence="4">cv. Rojo Pasion</strain>
    </source>
</reference>
<gene>
    <name evidence="1" type="ORF">CURHAP_LOCUS16171</name>
    <name evidence="2" type="ORF">ORAREDHAP_LOCUS15814</name>
</gene>
<proteinExistence type="predicted"/>
<accession>A0A6J5WMV0</accession>